<dbReference type="VEuPathDB" id="FungiDB:RhiirA1_514937"/>
<comment type="caution">
    <text evidence="1">The sequence shown here is derived from an EMBL/GenBank/DDBJ whole genome shotgun (WGS) entry which is preliminary data.</text>
</comment>
<dbReference type="AlphaFoldDB" id="A0A2N1MAA4"/>
<name>A0A2N1MAA4_9GLOM</name>
<evidence type="ECO:0000313" key="1">
    <source>
        <dbReference type="EMBL" id="PKK58556.1"/>
    </source>
</evidence>
<dbReference type="Proteomes" id="UP000233469">
    <property type="component" value="Unassembled WGS sequence"/>
</dbReference>
<organism evidence="1 2">
    <name type="scientific">Rhizophagus irregularis</name>
    <dbReference type="NCBI Taxonomy" id="588596"/>
    <lineage>
        <taxon>Eukaryota</taxon>
        <taxon>Fungi</taxon>
        <taxon>Fungi incertae sedis</taxon>
        <taxon>Mucoromycota</taxon>
        <taxon>Glomeromycotina</taxon>
        <taxon>Glomeromycetes</taxon>
        <taxon>Glomerales</taxon>
        <taxon>Glomeraceae</taxon>
        <taxon>Rhizophagus</taxon>
    </lineage>
</organism>
<evidence type="ECO:0000313" key="2">
    <source>
        <dbReference type="Proteomes" id="UP000233469"/>
    </source>
</evidence>
<proteinExistence type="predicted"/>
<dbReference type="EMBL" id="LLXL01003525">
    <property type="protein sequence ID" value="PKK58556.1"/>
    <property type="molecule type" value="Genomic_DNA"/>
</dbReference>
<reference evidence="1 2" key="1">
    <citation type="submission" date="2016-04" db="EMBL/GenBank/DDBJ databases">
        <title>Genome analyses suggest a sexual origin of heterokaryosis in a supposedly ancient asexual fungus.</title>
        <authorList>
            <person name="Ropars J."/>
            <person name="Sedzielewska K."/>
            <person name="Noel J."/>
            <person name="Charron P."/>
            <person name="Farinelli L."/>
            <person name="Marton T."/>
            <person name="Kruger M."/>
            <person name="Pelin A."/>
            <person name="Brachmann A."/>
            <person name="Corradi N."/>
        </authorList>
    </citation>
    <scope>NUCLEOTIDE SEQUENCE [LARGE SCALE GENOMIC DNA]</scope>
    <source>
        <strain evidence="1 2">C2</strain>
    </source>
</reference>
<gene>
    <name evidence="1" type="ORF">RhiirC2_796119</name>
</gene>
<reference evidence="1 2" key="2">
    <citation type="submission" date="2017-10" db="EMBL/GenBank/DDBJ databases">
        <title>Extensive intraspecific genome diversity in a model arbuscular mycorrhizal fungus.</title>
        <authorList>
            <person name="Chen E.C.H."/>
            <person name="Morin E."/>
            <person name="Baudet D."/>
            <person name="Noel J."/>
            <person name="Ndikumana S."/>
            <person name="Charron P."/>
            <person name="St-Onge C."/>
            <person name="Giorgi J."/>
            <person name="Grigoriev I.V."/>
            <person name="Roux C."/>
            <person name="Martin F.M."/>
            <person name="Corradi N."/>
        </authorList>
    </citation>
    <scope>NUCLEOTIDE SEQUENCE [LARGE SCALE GENOMIC DNA]</scope>
    <source>
        <strain evidence="1 2">C2</strain>
    </source>
</reference>
<sequence length="112" mass="13474">MLRNFFLKGRYKEFKSIVKSEKATLIITSLFLEIFITEFYKVIWQPRYDIVTDWKCTKGNKKQDLRKKIPVQQCIVYKRIPTQQVEDGTYDLKERKIFKCSKQSSVVLEKIK</sequence>
<accession>A0A2N1MAA4</accession>
<protein>
    <submittedName>
        <fullName evidence="1">Uncharacterized protein</fullName>
    </submittedName>
</protein>